<evidence type="ECO:0000259" key="1">
    <source>
        <dbReference type="Pfam" id="PF05763"/>
    </source>
</evidence>
<accession>A0A7G2D7V7</accession>
<dbReference type="RefSeq" id="WP_246454723.1">
    <property type="nucleotide sequence ID" value="NZ_LR881183.1"/>
</dbReference>
<evidence type="ECO:0000313" key="3">
    <source>
        <dbReference type="Proteomes" id="UP000516304"/>
    </source>
</evidence>
<dbReference type="Pfam" id="PF05763">
    <property type="entry name" value="DUF835"/>
    <property type="match status" value="1"/>
</dbReference>
<reference evidence="2 3" key="1">
    <citation type="submission" date="2020-09" db="EMBL/GenBank/DDBJ databases">
        <authorList>
            <person name="Courtine D."/>
        </authorList>
    </citation>
    <scope>NUCLEOTIDE SEQUENCE [LARGE SCALE GENOMIC DNA]</scope>
    <source>
        <strain evidence="2 3">IRI35c</strain>
    </source>
</reference>
<dbReference type="Proteomes" id="UP000516304">
    <property type="component" value="Chromosome TIRI35C"/>
</dbReference>
<sequence length="143" mass="16746">MDMLLRGRPKYLGSKVVDYRRLNDILRRNNHRRKLLITRRAPSELDGSNIRPIWVTKVPYPNAVSPSRLHAIEQMVWEQLQNEDVDVILDAIEYLMIENGVEPTLRFVSKLRDMTLLTNSDFYVTVSDGLDSRVLNILRRIVE</sequence>
<protein>
    <submittedName>
        <fullName evidence="2">Protein, conserved (C-terminus)</fullName>
    </submittedName>
</protein>
<evidence type="ECO:0000313" key="2">
    <source>
        <dbReference type="EMBL" id="CAD5244689.1"/>
    </source>
</evidence>
<name>A0A7G2D7V7_9EURY</name>
<proteinExistence type="predicted"/>
<dbReference type="EMBL" id="LR881183">
    <property type="protein sequence ID" value="CAD5244689.1"/>
    <property type="molecule type" value="Genomic_DNA"/>
</dbReference>
<dbReference type="InterPro" id="IPR008553">
    <property type="entry name" value="DUF835"/>
</dbReference>
<dbReference type="KEGG" id="tcq:TIRI35C_1535"/>
<dbReference type="GeneID" id="58919279"/>
<organism evidence="2 3">
    <name type="scientific">Thermococcus camini</name>
    <dbReference type="NCBI Taxonomy" id="2016373"/>
    <lineage>
        <taxon>Archaea</taxon>
        <taxon>Methanobacteriati</taxon>
        <taxon>Methanobacteriota</taxon>
        <taxon>Thermococci</taxon>
        <taxon>Thermococcales</taxon>
        <taxon>Thermococcaceae</taxon>
        <taxon>Thermococcus</taxon>
    </lineage>
</organism>
<keyword evidence="3" id="KW-1185">Reference proteome</keyword>
<feature type="domain" description="DUF835" evidence="1">
    <location>
        <begin position="30"/>
        <end position="140"/>
    </location>
</feature>
<dbReference type="AlphaFoldDB" id="A0A7G2D7V7"/>
<gene>
    <name evidence="2" type="ORF">TIRI35C_1535</name>
</gene>